<dbReference type="InterPro" id="IPR019775">
    <property type="entry name" value="WD40_repeat_CS"/>
</dbReference>
<dbReference type="Gene3D" id="2.130.10.10">
    <property type="entry name" value="YVTN repeat-like/Quinoprotein amine dehydrogenase"/>
    <property type="match status" value="4"/>
</dbReference>
<dbReference type="PRINTS" id="PR00320">
    <property type="entry name" value="GPROTEINBRPT"/>
</dbReference>
<feature type="repeat" description="WD" evidence="3">
    <location>
        <begin position="693"/>
        <end position="724"/>
    </location>
</feature>
<feature type="repeat" description="WD" evidence="3">
    <location>
        <begin position="659"/>
        <end position="691"/>
    </location>
</feature>
<dbReference type="Proteomes" id="UP000279331">
    <property type="component" value="Unassembled WGS sequence"/>
</dbReference>
<feature type="repeat" description="WD" evidence="3">
    <location>
        <begin position="551"/>
        <end position="591"/>
    </location>
</feature>
<feature type="repeat" description="WD" evidence="3">
    <location>
        <begin position="515"/>
        <end position="549"/>
    </location>
</feature>
<evidence type="ECO:0000313" key="6">
    <source>
        <dbReference type="EMBL" id="VAZ86620.1"/>
    </source>
</evidence>
<reference evidence="6 7" key="1">
    <citation type="submission" date="2018-09" db="EMBL/GenBank/DDBJ databases">
        <authorList>
            <person name="Tagini F."/>
        </authorList>
    </citation>
    <scope>NUCLEOTIDE SEQUENCE [LARGE SCALE GENOMIC DNA]</scope>
    <source>
        <strain evidence="6 7">MK42</strain>
    </source>
</reference>
<dbReference type="SUPFAM" id="SSF50998">
    <property type="entry name" value="Quinoprotein alcohol dehydrogenase-like"/>
    <property type="match status" value="1"/>
</dbReference>
<gene>
    <name evidence="6" type="primary">tolB_1</name>
    <name evidence="6" type="ORF">LAUMK42_05472</name>
</gene>
<feature type="compositionally biased region" description="Basic and acidic residues" evidence="4">
    <location>
        <begin position="1"/>
        <end position="17"/>
    </location>
</feature>
<dbReference type="AlphaFoldDB" id="A0AB38V1Z5"/>
<dbReference type="EMBL" id="UPHL01000160">
    <property type="protein sequence ID" value="VAZ86620.1"/>
    <property type="molecule type" value="Genomic_DNA"/>
</dbReference>
<dbReference type="SUPFAM" id="SSF50978">
    <property type="entry name" value="WD40 repeat-like"/>
    <property type="match status" value="1"/>
</dbReference>
<keyword evidence="5" id="KW-1133">Transmembrane helix</keyword>
<sequence>MEDTTERQVTGEERQAAEHPTTVAEPRRPRALIAGLAVTVVIVLVAAVVGFVMAFHAKREANRNLRQATSLRVVAEAQAILARTRPGTDITAFQGLVAAQRLAPSPDDGPLRSVLEDNYRALKIIETSFQPPNSVTAVAFSRDGRRIIAGDDSGVAAWNAETGQPVGEREHLRGAPDVVVSPDGTRAVALLRDKAQVLDAETGHPIGDPVKLIGVAYSMAISPDNARLACGRKDGTIQIWDLNTGRTVGNFLAGHQDTVLAVAFSPDGGRIVSGSRDKTVRVWNAATGQPVGQQMTGGSVLSVTFSPDGTRIASGNDEGTIQLWNADVSQAVGPPMTGHTGNVYSLAFSPDGTRIVSGGQDKTVRLWNADTAEPAGPPLVGHRWTVATVAFSPDGKRVASGGGDRTVRLWSAEPSPLVGQSLTPPGWSPQPPGWLANVKVAVSPDGRWIASGGNGIALWDPTTGQAIGTPITGYGEFVALSRDGKRIAAIGDGKVHVLDVSTGRPLGAPVENWDVRSVAFSPDGTRIASAGDDKTVRLWDVATGRQIGDPMTGHSSDVKSIAFSPDGTRIASGSLDGVRLWDVTTGRQIGSPMVSTGTETRGVESVAFSPDGTRIASDEVLVWGNRIRLWDSATGKPVGRPMTAKTVMSDPGLLKPDMSMAFSPDGKRIASNMWDRTVRLWDVATGEPVGAPLRGPTADVTSVAFSPDGNFLVSGSEDGTVRLWLNYPDATSGLCAKLSSNMSRRLWQAWVSPDIDYVEACPGLQIKKEYEW</sequence>
<feature type="region of interest" description="Disordered" evidence="4">
    <location>
        <begin position="1"/>
        <end position="24"/>
    </location>
</feature>
<feature type="transmembrane region" description="Helical" evidence="5">
    <location>
        <begin position="31"/>
        <end position="57"/>
    </location>
</feature>
<feature type="repeat" description="WD" evidence="3">
    <location>
        <begin position="336"/>
        <end position="377"/>
    </location>
</feature>
<dbReference type="InterPro" id="IPR015943">
    <property type="entry name" value="WD40/YVTN_repeat-like_dom_sf"/>
</dbReference>
<organism evidence="6 7">
    <name type="scientific">Mycobacterium persicum</name>
    <dbReference type="NCBI Taxonomy" id="1487726"/>
    <lineage>
        <taxon>Bacteria</taxon>
        <taxon>Bacillati</taxon>
        <taxon>Actinomycetota</taxon>
        <taxon>Actinomycetes</taxon>
        <taxon>Mycobacteriales</taxon>
        <taxon>Mycobacteriaceae</taxon>
        <taxon>Mycobacterium</taxon>
    </lineage>
</organism>
<evidence type="ECO:0000313" key="7">
    <source>
        <dbReference type="Proteomes" id="UP000279331"/>
    </source>
</evidence>
<dbReference type="InterPro" id="IPR036322">
    <property type="entry name" value="WD40_repeat_dom_sf"/>
</dbReference>
<dbReference type="InterPro" id="IPR050349">
    <property type="entry name" value="WD_LIS1/nudF_dynein_reg"/>
</dbReference>
<evidence type="ECO:0000256" key="3">
    <source>
        <dbReference type="PROSITE-ProRule" id="PRU00221"/>
    </source>
</evidence>
<dbReference type="CDD" id="cd00200">
    <property type="entry name" value="WD40"/>
    <property type="match status" value="2"/>
</dbReference>
<feature type="repeat" description="WD" evidence="3">
    <location>
        <begin position="252"/>
        <end position="293"/>
    </location>
</feature>
<dbReference type="Pfam" id="PF00400">
    <property type="entry name" value="WD40"/>
    <property type="match status" value="11"/>
</dbReference>
<keyword evidence="2" id="KW-0677">Repeat</keyword>
<comment type="caution">
    <text evidence="6">The sequence shown here is derived from an EMBL/GenBank/DDBJ whole genome shotgun (WGS) entry which is preliminary data.</text>
</comment>
<dbReference type="PROSITE" id="PS50082">
    <property type="entry name" value="WD_REPEATS_2"/>
    <property type="match status" value="9"/>
</dbReference>
<protein>
    <submittedName>
        <fullName evidence="6">Protein TolB</fullName>
    </submittedName>
</protein>
<dbReference type="InterPro" id="IPR020472">
    <property type="entry name" value="WD40_PAC1"/>
</dbReference>
<keyword evidence="5" id="KW-0812">Transmembrane</keyword>
<evidence type="ECO:0000256" key="5">
    <source>
        <dbReference type="SAM" id="Phobius"/>
    </source>
</evidence>
<dbReference type="RefSeq" id="WP_122512279.1">
    <property type="nucleotide sequence ID" value="NZ_MWKV01000001.1"/>
</dbReference>
<dbReference type="SMART" id="SM00320">
    <property type="entry name" value="WD40"/>
    <property type="match status" value="12"/>
</dbReference>
<feature type="repeat" description="WD" evidence="3">
    <location>
        <begin position="218"/>
        <end position="250"/>
    </location>
</feature>
<dbReference type="PROSITE" id="PS00678">
    <property type="entry name" value="WD_REPEATS_1"/>
    <property type="match status" value="3"/>
</dbReference>
<evidence type="ECO:0000256" key="4">
    <source>
        <dbReference type="SAM" id="MobiDB-lite"/>
    </source>
</evidence>
<dbReference type="PROSITE" id="PS50294">
    <property type="entry name" value="WD_REPEATS_REGION"/>
    <property type="match status" value="7"/>
</dbReference>
<feature type="repeat" description="WD" evidence="3">
    <location>
        <begin position="379"/>
        <end position="420"/>
    </location>
</feature>
<accession>A0AB38V1Z5</accession>
<dbReference type="InterPro" id="IPR011047">
    <property type="entry name" value="Quinoprotein_ADH-like_sf"/>
</dbReference>
<dbReference type="InterPro" id="IPR001680">
    <property type="entry name" value="WD40_rpt"/>
</dbReference>
<keyword evidence="5" id="KW-0472">Membrane</keyword>
<keyword evidence="1 3" id="KW-0853">WD repeat</keyword>
<evidence type="ECO:0000256" key="1">
    <source>
        <dbReference type="ARBA" id="ARBA00022574"/>
    </source>
</evidence>
<evidence type="ECO:0000256" key="2">
    <source>
        <dbReference type="ARBA" id="ARBA00022737"/>
    </source>
</evidence>
<feature type="repeat" description="WD" evidence="3">
    <location>
        <begin position="300"/>
        <end position="334"/>
    </location>
</feature>
<dbReference type="PANTHER" id="PTHR44129">
    <property type="entry name" value="WD REPEAT-CONTAINING PROTEIN POP1"/>
    <property type="match status" value="1"/>
</dbReference>
<name>A0AB38V1Z5_9MYCO</name>
<proteinExistence type="predicted"/>